<proteinExistence type="inferred from homology"/>
<dbReference type="SFLD" id="SFLDG01168">
    <property type="entry name" value="Ferric_reductase_subgroup_(FRE"/>
    <property type="match status" value="1"/>
</dbReference>
<evidence type="ECO:0000256" key="10">
    <source>
        <dbReference type="ARBA" id="ARBA00023065"/>
    </source>
</evidence>
<dbReference type="InterPro" id="IPR013121">
    <property type="entry name" value="Fe_red_NAD-bd_6"/>
</dbReference>
<evidence type="ECO:0000256" key="12">
    <source>
        <dbReference type="SAM" id="Phobius"/>
    </source>
</evidence>
<dbReference type="Pfam" id="PF08030">
    <property type="entry name" value="NAD_binding_6"/>
    <property type="match status" value="1"/>
</dbReference>
<dbReference type="EMBL" id="LGST01000016">
    <property type="protein sequence ID" value="KNE00859.1"/>
    <property type="molecule type" value="Genomic_DNA"/>
</dbReference>
<dbReference type="SUPFAM" id="SSF52343">
    <property type="entry name" value="Ferredoxin reductase-like, C-terminal NADP-linked domain"/>
    <property type="match status" value="1"/>
</dbReference>
<dbReference type="Proteomes" id="UP000037122">
    <property type="component" value="Unassembled WGS sequence"/>
</dbReference>
<evidence type="ECO:0000256" key="6">
    <source>
        <dbReference type="ARBA" id="ARBA00022827"/>
    </source>
</evidence>
<dbReference type="VEuPathDB" id="FungiDB:CJJ07_005195"/>
<dbReference type="VEuPathDB" id="FungiDB:CJI96_0002013"/>
<dbReference type="GO" id="GO:0005886">
    <property type="term" value="C:plasma membrane"/>
    <property type="evidence" value="ECO:0007669"/>
    <property type="project" value="TreeGrafter"/>
</dbReference>
<evidence type="ECO:0000313" key="15">
    <source>
        <dbReference type="Proteomes" id="UP000037122"/>
    </source>
</evidence>
<dbReference type="VEuPathDB" id="FungiDB:B9J08_003455"/>
<dbReference type="GO" id="GO:0000293">
    <property type="term" value="F:ferric-chelate reductase activity"/>
    <property type="evidence" value="ECO:0007669"/>
    <property type="project" value="UniProtKB-ARBA"/>
</dbReference>
<dbReference type="GO" id="GO:0015677">
    <property type="term" value="P:copper ion import"/>
    <property type="evidence" value="ECO:0007669"/>
    <property type="project" value="TreeGrafter"/>
</dbReference>
<dbReference type="PROSITE" id="PS51384">
    <property type="entry name" value="FAD_FR"/>
    <property type="match status" value="1"/>
</dbReference>
<evidence type="ECO:0000256" key="2">
    <source>
        <dbReference type="ARBA" id="ARBA00006278"/>
    </source>
</evidence>
<reference evidence="15" key="1">
    <citation type="journal article" date="2015" name="BMC Genomics">
        <title>Draft genome of a commonly misdiagnosed multidrug resistant pathogen Candida auris.</title>
        <authorList>
            <person name="Chatterjee S."/>
            <person name="Alampalli S.V."/>
            <person name="Nageshan R.K."/>
            <person name="Chettiar S.T."/>
            <person name="Joshi S."/>
            <person name="Tatu U.S."/>
        </authorList>
    </citation>
    <scope>NUCLEOTIDE SEQUENCE [LARGE SCALE GENOMIC DNA]</scope>
    <source>
        <strain evidence="15">6684</strain>
    </source>
</reference>
<dbReference type="Pfam" id="PF01794">
    <property type="entry name" value="Ferric_reduct"/>
    <property type="match status" value="1"/>
</dbReference>
<keyword evidence="6" id="KW-0274">FAD</keyword>
<keyword evidence="4" id="KW-0285">Flavoprotein</keyword>
<sequence length="520" mass="59718">MDLGVRHAGHGHGHGGSHFVNVKYGYIILGLSLVYAAYVSVARYLYLRKWNKQARTPTGFLRAAAFGHLAIHVIVWILIFTVLLFMNVHNLSTTYSMVLKRLGRLAYCLVPLDAVLALRPAFLGPHASYLQHLGLHKWLLRLILVAVVAHGIGYSVKWLIEHRFWNRTLAWRNFLGVVPFWMTLVLLVVSLRPVRRKIYGLFYIWHNVTVFAFTGFMLWHARPGVTDILVLAFLLYGIQIFLRIRYTFKLEKVTIFDTEESLLRLVRLQKPPNYPVEWVPGSHLRFSWRLTNWRYWVWPSHPFSICSLPNDSTVDLVVKKGLRFEIFLSLEYSMTSPYSLVPPPLFDTADNVHVICGGSGISLGVPVYRYFKKNSSVLANMTWCVRNASDTFVLSELGISHPVDVFVTKGELSSTMFVNNGSEEDYGLLNSKGDDLELESLNLEETDSTNPFADESKKLQDVVNFKRGRPLFDEIFSQFRETDEPRNKWIVVCGPSSLINTVKKWGKLHQVQVFEEVYDM</sequence>
<feature type="transmembrane region" description="Helical" evidence="12">
    <location>
        <begin position="172"/>
        <end position="191"/>
    </location>
</feature>
<dbReference type="VEuPathDB" id="FungiDB:QG37_01728"/>
<dbReference type="AlphaFoldDB" id="A0A0L0P3H1"/>
<dbReference type="Gene3D" id="3.40.50.80">
    <property type="entry name" value="Nucleotide-binding domain of ferredoxin-NADP reductase (FNR) module"/>
    <property type="match status" value="1"/>
</dbReference>
<feature type="transmembrane region" description="Helical" evidence="12">
    <location>
        <begin position="59"/>
        <end position="86"/>
    </location>
</feature>
<protein>
    <submittedName>
        <fullName evidence="14">Metalloreductase aim14</fullName>
    </submittedName>
</protein>
<feature type="domain" description="FAD-binding FR-type" evidence="13">
    <location>
        <begin position="243"/>
        <end position="409"/>
    </location>
</feature>
<evidence type="ECO:0000259" key="13">
    <source>
        <dbReference type="PROSITE" id="PS51384"/>
    </source>
</evidence>
<keyword evidence="5 12" id="KW-0812">Transmembrane</keyword>
<dbReference type="InterPro" id="IPR013112">
    <property type="entry name" value="FAD-bd_8"/>
</dbReference>
<evidence type="ECO:0000313" key="14">
    <source>
        <dbReference type="EMBL" id="KNE00859.1"/>
    </source>
</evidence>
<organism evidence="14 15">
    <name type="scientific">Candidozyma auris</name>
    <name type="common">Yeast</name>
    <name type="synonym">Candida auris</name>
    <dbReference type="NCBI Taxonomy" id="498019"/>
    <lineage>
        <taxon>Eukaryota</taxon>
        <taxon>Fungi</taxon>
        <taxon>Dikarya</taxon>
        <taxon>Ascomycota</taxon>
        <taxon>Saccharomycotina</taxon>
        <taxon>Pichiomycetes</taxon>
        <taxon>Metschnikowiaceae</taxon>
        <taxon>Candidozyma</taxon>
    </lineage>
</organism>
<keyword evidence="10" id="KW-0406">Ion transport</keyword>
<comment type="caution">
    <text evidence="14">The sequence shown here is derived from an EMBL/GenBank/DDBJ whole genome shotgun (WGS) entry which is preliminary data.</text>
</comment>
<keyword evidence="11 12" id="KW-0472">Membrane</keyword>
<feature type="transmembrane region" description="Helical" evidence="12">
    <location>
        <begin position="225"/>
        <end position="242"/>
    </location>
</feature>
<keyword evidence="8 12" id="KW-1133">Transmembrane helix</keyword>
<feature type="transmembrane region" description="Helical" evidence="12">
    <location>
        <begin position="24"/>
        <end position="47"/>
    </location>
</feature>
<accession>A0A0L0P3H1</accession>
<evidence type="ECO:0000256" key="11">
    <source>
        <dbReference type="ARBA" id="ARBA00023136"/>
    </source>
</evidence>
<comment type="subcellular location">
    <subcellularLocation>
        <location evidence="1">Membrane</location>
        <topology evidence="1">Multi-pass membrane protein</topology>
    </subcellularLocation>
</comment>
<dbReference type="Pfam" id="PF08022">
    <property type="entry name" value="FAD_binding_8"/>
    <property type="match status" value="1"/>
</dbReference>
<dbReference type="InterPro" id="IPR051410">
    <property type="entry name" value="Ferric/Cupric_Reductase"/>
</dbReference>
<dbReference type="GO" id="GO:0006879">
    <property type="term" value="P:intracellular iron ion homeostasis"/>
    <property type="evidence" value="ECO:0007669"/>
    <property type="project" value="TreeGrafter"/>
</dbReference>
<feature type="transmembrane region" description="Helical" evidence="12">
    <location>
        <begin position="98"/>
        <end position="118"/>
    </location>
</feature>
<keyword evidence="3" id="KW-0813">Transport</keyword>
<keyword evidence="9" id="KW-0560">Oxidoreductase</keyword>
<dbReference type="GO" id="GO:0006826">
    <property type="term" value="P:iron ion transport"/>
    <property type="evidence" value="ECO:0007669"/>
    <property type="project" value="TreeGrafter"/>
</dbReference>
<name>A0A0L0P3H1_CANAR</name>
<dbReference type="PANTHER" id="PTHR32361">
    <property type="entry name" value="FERRIC/CUPRIC REDUCTASE TRANSMEMBRANE COMPONENT"/>
    <property type="match status" value="1"/>
</dbReference>
<dbReference type="InterPro" id="IPR013130">
    <property type="entry name" value="Fe3_Rdtase_TM_dom"/>
</dbReference>
<evidence type="ECO:0000256" key="3">
    <source>
        <dbReference type="ARBA" id="ARBA00022448"/>
    </source>
</evidence>
<evidence type="ECO:0000256" key="5">
    <source>
        <dbReference type="ARBA" id="ARBA00022692"/>
    </source>
</evidence>
<dbReference type="VEuPathDB" id="FungiDB:CJI97_003529"/>
<dbReference type="InterPro" id="IPR017927">
    <property type="entry name" value="FAD-bd_FR_type"/>
</dbReference>
<dbReference type="SFLD" id="SFLDF00463">
    <property type="entry name" value="AIM14"/>
    <property type="match status" value="1"/>
</dbReference>
<dbReference type="VEuPathDB" id="FungiDB:CJJ09_000651"/>
<gene>
    <name evidence="14" type="ORF">QG37_01728</name>
</gene>
<evidence type="ECO:0000256" key="1">
    <source>
        <dbReference type="ARBA" id="ARBA00004141"/>
    </source>
</evidence>
<dbReference type="SFLD" id="SFLDS00052">
    <property type="entry name" value="Ferric_Reductase_Domain"/>
    <property type="match status" value="1"/>
</dbReference>
<dbReference type="InterPro" id="IPR039261">
    <property type="entry name" value="FNR_nucleotide-bd"/>
</dbReference>
<feature type="transmembrane region" description="Helical" evidence="12">
    <location>
        <begin position="198"/>
        <end position="219"/>
    </location>
</feature>
<comment type="similarity">
    <text evidence="2">Belongs to the ferric reductase (FRE) family.</text>
</comment>
<evidence type="ECO:0000256" key="4">
    <source>
        <dbReference type="ARBA" id="ARBA00022630"/>
    </source>
</evidence>
<evidence type="ECO:0000256" key="9">
    <source>
        <dbReference type="ARBA" id="ARBA00023002"/>
    </source>
</evidence>
<evidence type="ECO:0000256" key="8">
    <source>
        <dbReference type="ARBA" id="ARBA00022989"/>
    </source>
</evidence>
<dbReference type="CDD" id="cd06186">
    <property type="entry name" value="NOX_Duox_like_FAD_NADP"/>
    <property type="match status" value="1"/>
</dbReference>
<evidence type="ECO:0000256" key="7">
    <source>
        <dbReference type="ARBA" id="ARBA00022982"/>
    </source>
</evidence>
<keyword evidence="7" id="KW-0249">Electron transport</keyword>
<feature type="transmembrane region" description="Helical" evidence="12">
    <location>
        <begin position="138"/>
        <end position="160"/>
    </location>
</feature>